<keyword evidence="2" id="KW-1185">Reference proteome</keyword>
<comment type="caution">
    <text evidence="1">The sequence shown here is derived from an EMBL/GenBank/DDBJ whole genome shotgun (WGS) entry which is preliminary data.</text>
</comment>
<reference evidence="1 2" key="1">
    <citation type="submission" date="2019-06" db="EMBL/GenBank/DDBJ databases">
        <title>Sorghum-associated microbial communities from plants grown in Nebraska, USA.</title>
        <authorList>
            <person name="Schachtman D."/>
        </authorList>
    </citation>
    <scope>NUCLEOTIDE SEQUENCE [LARGE SCALE GENOMIC DNA]</scope>
    <source>
        <strain evidence="1 2">1225</strain>
    </source>
</reference>
<name>A0A561R8B3_9HYPH</name>
<proteinExistence type="predicted"/>
<dbReference type="AlphaFoldDB" id="A0A561R8B3"/>
<dbReference type="Proteomes" id="UP000320653">
    <property type="component" value="Unassembled WGS sequence"/>
</dbReference>
<evidence type="ECO:0000313" key="2">
    <source>
        <dbReference type="Proteomes" id="UP000320653"/>
    </source>
</evidence>
<sequence length="79" mass="8474">MDQELTFSEILTDPLIRVMLKADGISLGDFADIVHQAAERLNPGLAYACHKGSTSTTSPASTFAWWPASMISTVACESV</sequence>
<evidence type="ECO:0000313" key="1">
    <source>
        <dbReference type="EMBL" id="TWF58850.1"/>
    </source>
</evidence>
<organism evidence="1 2">
    <name type="scientific">Neorhizobium alkalisoli</name>
    <dbReference type="NCBI Taxonomy" id="528178"/>
    <lineage>
        <taxon>Bacteria</taxon>
        <taxon>Pseudomonadati</taxon>
        <taxon>Pseudomonadota</taxon>
        <taxon>Alphaproteobacteria</taxon>
        <taxon>Hyphomicrobiales</taxon>
        <taxon>Rhizobiaceae</taxon>
        <taxon>Rhizobium/Agrobacterium group</taxon>
        <taxon>Neorhizobium</taxon>
    </lineage>
</organism>
<dbReference type="EMBL" id="VIWP01000001">
    <property type="protein sequence ID" value="TWF58850.1"/>
    <property type="molecule type" value="Genomic_DNA"/>
</dbReference>
<accession>A0A561R8B3</accession>
<gene>
    <name evidence="1" type="ORF">FHW37_101654</name>
</gene>
<protein>
    <submittedName>
        <fullName evidence="1">Uncharacterized protein</fullName>
    </submittedName>
</protein>